<accession>A0AAW1P9G5</accession>
<feature type="transmembrane region" description="Helical" evidence="1">
    <location>
        <begin position="289"/>
        <end position="308"/>
    </location>
</feature>
<keyword evidence="1" id="KW-0812">Transmembrane</keyword>
<dbReference type="GO" id="GO:0016020">
    <property type="term" value="C:membrane"/>
    <property type="evidence" value="ECO:0007669"/>
    <property type="project" value="TreeGrafter"/>
</dbReference>
<feature type="transmembrane region" description="Helical" evidence="1">
    <location>
        <begin position="150"/>
        <end position="172"/>
    </location>
</feature>
<keyword evidence="1" id="KW-0472">Membrane</keyword>
<dbReference type="PANTHER" id="PTHR32251:SF17">
    <property type="entry name" value="STEROID 5-ALPHA REDUCTASE C-TERMINAL DOMAIN-CONTAINING PROTEIN"/>
    <property type="match status" value="1"/>
</dbReference>
<feature type="transmembrane region" description="Helical" evidence="1">
    <location>
        <begin position="314"/>
        <end position="332"/>
    </location>
</feature>
<protein>
    <recommendedName>
        <fullName evidence="4">Steroid 5-alpha reductase C-terminal domain-containing protein</fullName>
    </recommendedName>
</protein>
<keyword evidence="3" id="KW-1185">Reference proteome</keyword>
<feature type="transmembrane region" description="Helical" evidence="1">
    <location>
        <begin position="235"/>
        <end position="254"/>
    </location>
</feature>
<feature type="transmembrane region" description="Helical" evidence="1">
    <location>
        <begin position="121"/>
        <end position="144"/>
    </location>
</feature>
<comment type="caution">
    <text evidence="2">The sequence shown here is derived from an EMBL/GenBank/DDBJ whole genome shotgun (WGS) entry which is preliminary data.</text>
</comment>
<dbReference type="Pfam" id="PF06966">
    <property type="entry name" value="DUF1295"/>
    <property type="match status" value="1"/>
</dbReference>
<dbReference type="PROSITE" id="PS50244">
    <property type="entry name" value="S5A_REDUCTASE"/>
    <property type="match status" value="1"/>
</dbReference>
<name>A0AAW1P9G5_9CHLO</name>
<gene>
    <name evidence="2" type="ORF">WJX73_005474</name>
</gene>
<reference evidence="2 3" key="1">
    <citation type="journal article" date="2024" name="Nat. Commun.">
        <title>Phylogenomics reveals the evolutionary origins of lichenization in chlorophyte algae.</title>
        <authorList>
            <person name="Puginier C."/>
            <person name="Libourel C."/>
            <person name="Otte J."/>
            <person name="Skaloud P."/>
            <person name="Haon M."/>
            <person name="Grisel S."/>
            <person name="Petersen M."/>
            <person name="Berrin J.G."/>
            <person name="Delaux P.M."/>
            <person name="Dal Grande F."/>
            <person name="Keller J."/>
        </authorList>
    </citation>
    <scope>NUCLEOTIDE SEQUENCE [LARGE SCALE GENOMIC DNA]</scope>
    <source>
        <strain evidence="2 3">SAG 2036</strain>
    </source>
</reference>
<keyword evidence="1" id="KW-1133">Transmembrane helix</keyword>
<feature type="transmembrane region" description="Helical" evidence="1">
    <location>
        <begin position="59"/>
        <end position="81"/>
    </location>
</feature>
<evidence type="ECO:0000313" key="3">
    <source>
        <dbReference type="Proteomes" id="UP001465755"/>
    </source>
</evidence>
<dbReference type="Gene3D" id="1.20.120.1630">
    <property type="match status" value="1"/>
</dbReference>
<sequence>MPRQKGSRLWHRPIVTDRLGFRTLSVQQSRALTHFNRTTSLQPQMAPSKQQSSSFLTKAAGYALGGTVAVGTSAAVLAALTQTPLGHALRVSAAVIVGLNTVGFIATALTKSHKVTDLTGTSAFVGSAWATHYLACKATGMALLAPSKSLLMTGMVTLWGARLAGYLFYRVLVVGEDARLRQFFPKDDKEPALTGESKFPLKLAGFWTVQGMWAWVVLLPVTVSHAMAPAAAITPLGWLCAAGFFAGWGLEAVADYQKFRFKNKPENKDKFITHGAFSLCRYPNYAGEIALWTGLWGLAAAGVAGFAMQYPWTLVSPGFTILLTTFISGIPTQEGSHDKRYGDREEYQRYKASTNMLLPWPRSNKVD</sequence>
<dbReference type="EMBL" id="JALJOQ010000036">
    <property type="protein sequence ID" value="KAK9806590.1"/>
    <property type="molecule type" value="Genomic_DNA"/>
</dbReference>
<feature type="transmembrane region" description="Helical" evidence="1">
    <location>
        <begin position="203"/>
        <end position="223"/>
    </location>
</feature>
<dbReference type="InterPro" id="IPR010721">
    <property type="entry name" value="UstE-like"/>
</dbReference>
<organism evidence="2 3">
    <name type="scientific">Symbiochloris irregularis</name>
    <dbReference type="NCBI Taxonomy" id="706552"/>
    <lineage>
        <taxon>Eukaryota</taxon>
        <taxon>Viridiplantae</taxon>
        <taxon>Chlorophyta</taxon>
        <taxon>core chlorophytes</taxon>
        <taxon>Trebouxiophyceae</taxon>
        <taxon>Trebouxiales</taxon>
        <taxon>Trebouxiaceae</taxon>
        <taxon>Symbiochloris</taxon>
    </lineage>
</organism>
<proteinExistence type="predicted"/>
<evidence type="ECO:0008006" key="4">
    <source>
        <dbReference type="Google" id="ProtNLM"/>
    </source>
</evidence>
<dbReference type="PANTHER" id="PTHR32251">
    <property type="entry name" value="3-OXO-5-ALPHA-STEROID 4-DEHYDROGENASE"/>
    <property type="match status" value="1"/>
</dbReference>
<dbReference type="Proteomes" id="UP001465755">
    <property type="component" value="Unassembled WGS sequence"/>
</dbReference>
<evidence type="ECO:0000256" key="1">
    <source>
        <dbReference type="SAM" id="Phobius"/>
    </source>
</evidence>
<dbReference type="AlphaFoldDB" id="A0AAW1P9G5"/>
<feature type="transmembrane region" description="Helical" evidence="1">
    <location>
        <begin position="87"/>
        <end position="109"/>
    </location>
</feature>
<evidence type="ECO:0000313" key="2">
    <source>
        <dbReference type="EMBL" id="KAK9806590.1"/>
    </source>
</evidence>